<name>A0A2P2Q8Q7_RHIMU</name>
<reference evidence="2" key="1">
    <citation type="submission" date="2018-02" db="EMBL/GenBank/DDBJ databases">
        <title>Rhizophora mucronata_Transcriptome.</title>
        <authorList>
            <person name="Meera S.P."/>
            <person name="Sreeshan A."/>
            <person name="Augustine A."/>
        </authorList>
    </citation>
    <scope>NUCLEOTIDE SEQUENCE</scope>
    <source>
        <tissue evidence="2">Leaf</tissue>
    </source>
</reference>
<dbReference type="AlphaFoldDB" id="A0A2P2Q8Q7"/>
<evidence type="ECO:0000256" key="1">
    <source>
        <dbReference type="SAM" id="SignalP"/>
    </source>
</evidence>
<dbReference type="EMBL" id="GGEC01082884">
    <property type="protein sequence ID" value="MBX63368.1"/>
    <property type="molecule type" value="Transcribed_RNA"/>
</dbReference>
<keyword evidence="1" id="KW-0732">Signal</keyword>
<protein>
    <recommendedName>
        <fullName evidence="3">Secreted protein</fullName>
    </recommendedName>
</protein>
<sequence>MYFCFPIIVLFALAPINVGENVKSWFLLLFFPDLSRENILCNYWFLVQDENLFLCTFSFQHEPKQFQKICFAFLV</sequence>
<feature type="chain" id="PRO_5015123707" description="Secreted protein" evidence="1">
    <location>
        <begin position="20"/>
        <end position="75"/>
    </location>
</feature>
<proteinExistence type="predicted"/>
<organism evidence="2">
    <name type="scientific">Rhizophora mucronata</name>
    <name type="common">Asiatic mangrove</name>
    <dbReference type="NCBI Taxonomy" id="61149"/>
    <lineage>
        <taxon>Eukaryota</taxon>
        <taxon>Viridiplantae</taxon>
        <taxon>Streptophyta</taxon>
        <taxon>Embryophyta</taxon>
        <taxon>Tracheophyta</taxon>
        <taxon>Spermatophyta</taxon>
        <taxon>Magnoliopsida</taxon>
        <taxon>eudicotyledons</taxon>
        <taxon>Gunneridae</taxon>
        <taxon>Pentapetalae</taxon>
        <taxon>rosids</taxon>
        <taxon>fabids</taxon>
        <taxon>Malpighiales</taxon>
        <taxon>Rhizophoraceae</taxon>
        <taxon>Rhizophora</taxon>
    </lineage>
</organism>
<accession>A0A2P2Q8Q7</accession>
<evidence type="ECO:0008006" key="3">
    <source>
        <dbReference type="Google" id="ProtNLM"/>
    </source>
</evidence>
<feature type="signal peptide" evidence="1">
    <location>
        <begin position="1"/>
        <end position="19"/>
    </location>
</feature>
<evidence type="ECO:0000313" key="2">
    <source>
        <dbReference type="EMBL" id="MBX63368.1"/>
    </source>
</evidence>